<feature type="non-terminal residue" evidence="2">
    <location>
        <position position="68"/>
    </location>
</feature>
<evidence type="ECO:0000313" key="2">
    <source>
        <dbReference type="EMBL" id="RDX98925.1"/>
    </source>
</evidence>
<gene>
    <name evidence="2" type="ORF">CR513_18098</name>
</gene>
<dbReference type="EMBL" id="QJKJ01003341">
    <property type="protein sequence ID" value="RDX98925.1"/>
    <property type="molecule type" value="Genomic_DNA"/>
</dbReference>
<proteinExistence type="predicted"/>
<protein>
    <submittedName>
        <fullName evidence="2">Uncharacterized protein</fullName>
    </submittedName>
</protein>
<feature type="region of interest" description="Disordered" evidence="1">
    <location>
        <begin position="1"/>
        <end position="34"/>
    </location>
</feature>
<evidence type="ECO:0000256" key="1">
    <source>
        <dbReference type="SAM" id="MobiDB-lite"/>
    </source>
</evidence>
<organism evidence="2 3">
    <name type="scientific">Mucuna pruriens</name>
    <name type="common">Velvet bean</name>
    <name type="synonym">Dolichos pruriens</name>
    <dbReference type="NCBI Taxonomy" id="157652"/>
    <lineage>
        <taxon>Eukaryota</taxon>
        <taxon>Viridiplantae</taxon>
        <taxon>Streptophyta</taxon>
        <taxon>Embryophyta</taxon>
        <taxon>Tracheophyta</taxon>
        <taxon>Spermatophyta</taxon>
        <taxon>Magnoliopsida</taxon>
        <taxon>eudicotyledons</taxon>
        <taxon>Gunneridae</taxon>
        <taxon>Pentapetalae</taxon>
        <taxon>rosids</taxon>
        <taxon>fabids</taxon>
        <taxon>Fabales</taxon>
        <taxon>Fabaceae</taxon>
        <taxon>Papilionoideae</taxon>
        <taxon>50 kb inversion clade</taxon>
        <taxon>NPAAA clade</taxon>
        <taxon>indigoferoid/millettioid clade</taxon>
        <taxon>Phaseoleae</taxon>
        <taxon>Mucuna</taxon>
    </lineage>
</organism>
<feature type="non-terminal residue" evidence="2">
    <location>
        <position position="1"/>
    </location>
</feature>
<dbReference type="OrthoDB" id="1752268at2759"/>
<feature type="compositionally biased region" description="Basic residues" evidence="1">
    <location>
        <begin position="1"/>
        <end position="10"/>
    </location>
</feature>
<reference evidence="2" key="1">
    <citation type="submission" date="2018-05" db="EMBL/GenBank/DDBJ databases">
        <title>Draft genome of Mucuna pruriens seed.</title>
        <authorList>
            <person name="Nnadi N.E."/>
            <person name="Vos R."/>
            <person name="Hasami M.H."/>
            <person name="Devisetty U.K."/>
            <person name="Aguiy J.C."/>
        </authorList>
    </citation>
    <scope>NUCLEOTIDE SEQUENCE [LARGE SCALE GENOMIC DNA]</scope>
    <source>
        <strain evidence="2">JCA_2017</strain>
    </source>
</reference>
<evidence type="ECO:0000313" key="3">
    <source>
        <dbReference type="Proteomes" id="UP000257109"/>
    </source>
</evidence>
<name>A0A371H7Z5_MUCPR</name>
<dbReference type="Proteomes" id="UP000257109">
    <property type="component" value="Unassembled WGS sequence"/>
</dbReference>
<sequence>RRRRPRSRERTKKESERHYGDKRKNRPGPAVGDLIDEKDMRYKPLRHDEPMVISIEVAKYKVKRVLTD</sequence>
<accession>A0A371H7Z5</accession>
<comment type="caution">
    <text evidence="2">The sequence shown here is derived from an EMBL/GenBank/DDBJ whole genome shotgun (WGS) entry which is preliminary data.</text>
</comment>
<keyword evidence="3" id="KW-1185">Reference proteome</keyword>
<dbReference type="AlphaFoldDB" id="A0A371H7Z5"/>